<sequence length="324" mass="34841">MAPCPATPTRTGCSTATTPPPLRRPNRRKRPLPSPSPIAMAFNLGDRTSASTWSRNSTRAVPLFGASNGHEAPPAAPLLPPAPVFEVLPLPPDTPISPLGPHSIPMSRSPAISSLSQFTIEAQREAAGVEKQDERKWVADSISRFELKAFRAPLVKLVDDSTHSRANLYTDEQADEPLQAFHLELTSPDLAPLRNPRPTRTSVPLFDESAHSPDTATSALSGLSWSSSLPSLSTSSSSTTLSGLDSRSPSPFSSPVRLVPEAGHSPRCRSPAFDLAKSLSITTLNSEHRAVSNLALRRFEKRHRERRAAENTSPVLGLGLTLNP</sequence>
<proteinExistence type="predicted"/>
<feature type="region of interest" description="Disordered" evidence="1">
    <location>
        <begin position="1"/>
        <end position="54"/>
    </location>
</feature>
<name>A0A9P7B2M2_RHOMI</name>
<reference evidence="2 3" key="1">
    <citation type="submission" date="2020-11" db="EMBL/GenBank/DDBJ databases">
        <title>Kefir isolates.</title>
        <authorList>
            <person name="Marcisauskas S."/>
            <person name="Kim Y."/>
            <person name="Blasche S."/>
        </authorList>
    </citation>
    <scope>NUCLEOTIDE SEQUENCE [LARGE SCALE GENOMIC DNA]</scope>
    <source>
        <strain evidence="2 3">KR</strain>
    </source>
</reference>
<comment type="caution">
    <text evidence="2">The sequence shown here is derived from an EMBL/GenBank/DDBJ whole genome shotgun (WGS) entry which is preliminary data.</text>
</comment>
<dbReference type="Proteomes" id="UP000777482">
    <property type="component" value="Unassembled WGS sequence"/>
</dbReference>
<protein>
    <submittedName>
        <fullName evidence="2">Uncharacterized protein</fullName>
    </submittedName>
</protein>
<feature type="compositionally biased region" description="Polar residues" evidence="1">
    <location>
        <begin position="8"/>
        <end position="17"/>
    </location>
</feature>
<feature type="compositionally biased region" description="Low complexity" evidence="1">
    <location>
        <begin position="236"/>
        <end position="260"/>
    </location>
</feature>
<accession>A0A9P7B2M2</accession>
<organism evidence="2 3">
    <name type="scientific">Rhodotorula mucilaginosa</name>
    <name type="common">Yeast</name>
    <name type="synonym">Rhodotorula rubra</name>
    <dbReference type="NCBI Taxonomy" id="5537"/>
    <lineage>
        <taxon>Eukaryota</taxon>
        <taxon>Fungi</taxon>
        <taxon>Dikarya</taxon>
        <taxon>Basidiomycota</taxon>
        <taxon>Pucciniomycotina</taxon>
        <taxon>Microbotryomycetes</taxon>
        <taxon>Sporidiobolales</taxon>
        <taxon>Sporidiobolaceae</taxon>
        <taxon>Rhodotorula</taxon>
    </lineage>
</organism>
<evidence type="ECO:0000313" key="2">
    <source>
        <dbReference type="EMBL" id="KAG0656106.1"/>
    </source>
</evidence>
<keyword evidence="3" id="KW-1185">Reference proteome</keyword>
<feature type="region of interest" description="Disordered" evidence="1">
    <location>
        <begin position="236"/>
        <end position="266"/>
    </location>
</feature>
<dbReference type="AlphaFoldDB" id="A0A9P7B2M2"/>
<feature type="region of interest" description="Disordered" evidence="1">
    <location>
        <begin position="186"/>
        <end position="220"/>
    </location>
</feature>
<dbReference type="OrthoDB" id="10394006at2759"/>
<evidence type="ECO:0000313" key="3">
    <source>
        <dbReference type="Proteomes" id="UP000777482"/>
    </source>
</evidence>
<dbReference type="EMBL" id="PUHQ01000103">
    <property type="protein sequence ID" value="KAG0656106.1"/>
    <property type="molecule type" value="Genomic_DNA"/>
</dbReference>
<evidence type="ECO:0000256" key="1">
    <source>
        <dbReference type="SAM" id="MobiDB-lite"/>
    </source>
</evidence>
<gene>
    <name evidence="2" type="ORF">C6P46_000425</name>
</gene>